<keyword evidence="9" id="KW-1185">Reference proteome</keyword>
<evidence type="ECO:0000313" key="9">
    <source>
        <dbReference type="Proteomes" id="UP000198287"/>
    </source>
</evidence>
<proteinExistence type="inferred from homology"/>
<feature type="transmembrane region" description="Helical" evidence="6">
    <location>
        <begin position="98"/>
        <end position="119"/>
    </location>
</feature>
<feature type="transmembrane region" description="Helical" evidence="6">
    <location>
        <begin position="228"/>
        <end position="251"/>
    </location>
</feature>
<dbReference type="OrthoDB" id="551896at2759"/>
<organism evidence="8 9">
    <name type="scientific">Folsomia candida</name>
    <name type="common">Springtail</name>
    <dbReference type="NCBI Taxonomy" id="158441"/>
    <lineage>
        <taxon>Eukaryota</taxon>
        <taxon>Metazoa</taxon>
        <taxon>Ecdysozoa</taxon>
        <taxon>Arthropoda</taxon>
        <taxon>Hexapoda</taxon>
        <taxon>Collembola</taxon>
        <taxon>Entomobryomorpha</taxon>
        <taxon>Isotomoidea</taxon>
        <taxon>Isotomidae</taxon>
        <taxon>Proisotominae</taxon>
        <taxon>Folsomia</taxon>
    </lineage>
</organism>
<feature type="signal peptide" evidence="7">
    <location>
        <begin position="1"/>
        <end position="25"/>
    </location>
</feature>
<evidence type="ECO:0000256" key="1">
    <source>
        <dbReference type="ARBA" id="ARBA00004141"/>
    </source>
</evidence>
<name>A0A226DMD4_FOLCA</name>
<evidence type="ECO:0000313" key="8">
    <source>
        <dbReference type="EMBL" id="OXA45817.1"/>
    </source>
</evidence>
<dbReference type="EMBL" id="LNIX01000017">
    <property type="protein sequence ID" value="OXA45817.1"/>
    <property type="molecule type" value="Genomic_DNA"/>
</dbReference>
<dbReference type="InterPro" id="IPR006904">
    <property type="entry name" value="DUF716"/>
</dbReference>
<dbReference type="PANTHER" id="PTHR16007:SF15">
    <property type="entry name" value="TRANSMEMBRANE PROTEIN 45B"/>
    <property type="match status" value="1"/>
</dbReference>
<accession>A0A226DMD4</accession>
<evidence type="ECO:0000256" key="7">
    <source>
        <dbReference type="SAM" id="SignalP"/>
    </source>
</evidence>
<comment type="caution">
    <text evidence="8">The sequence shown here is derived from an EMBL/GenBank/DDBJ whole genome shotgun (WGS) entry which is preliminary data.</text>
</comment>
<keyword evidence="5 6" id="KW-0472">Membrane</keyword>
<protein>
    <submittedName>
        <fullName evidence="8">Transmembrane protein 45B</fullName>
    </submittedName>
</protein>
<dbReference type="Proteomes" id="UP000198287">
    <property type="component" value="Unassembled WGS sequence"/>
</dbReference>
<keyword evidence="3 6" id="KW-0812">Transmembrane</keyword>
<reference evidence="8 9" key="1">
    <citation type="submission" date="2015-12" db="EMBL/GenBank/DDBJ databases">
        <title>The genome of Folsomia candida.</title>
        <authorList>
            <person name="Faddeeva A."/>
            <person name="Derks M.F."/>
            <person name="Anvar Y."/>
            <person name="Smit S."/>
            <person name="Van Straalen N."/>
            <person name="Roelofs D."/>
        </authorList>
    </citation>
    <scope>NUCLEOTIDE SEQUENCE [LARGE SCALE GENOMIC DNA]</scope>
    <source>
        <strain evidence="8 9">VU population</strain>
        <tissue evidence="8">Whole body</tissue>
    </source>
</reference>
<feature type="transmembrane region" description="Helical" evidence="6">
    <location>
        <begin position="131"/>
        <end position="147"/>
    </location>
</feature>
<dbReference type="InterPro" id="IPR042127">
    <property type="entry name" value="TMEM45"/>
</dbReference>
<dbReference type="AlphaFoldDB" id="A0A226DMD4"/>
<keyword evidence="4 6" id="KW-1133">Transmembrane helix</keyword>
<comment type="similarity">
    <text evidence="2">Belongs to the TMEM45 family.</text>
</comment>
<dbReference type="GO" id="GO:0016020">
    <property type="term" value="C:membrane"/>
    <property type="evidence" value="ECO:0007669"/>
    <property type="project" value="UniProtKB-SubCell"/>
</dbReference>
<keyword evidence="7" id="KW-0732">Signal</keyword>
<feature type="transmembrane region" description="Helical" evidence="6">
    <location>
        <begin position="159"/>
        <end position="178"/>
    </location>
</feature>
<gene>
    <name evidence="8" type="ORF">Fcan01_19571</name>
</gene>
<evidence type="ECO:0000256" key="3">
    <source>
        <dbReference type="ARBA" id="ARBA00022692"/>
    </source>
</evidence>
<dbReference type="OMA" id="QSFFIEG"/>
<feature type="transmembrane region" description="Helical" evidence="6">
    <location>
        <begin position="190"/>
        <end position="208"/>
    </location>
</feature>
<sequence>MPQFAGYVLSGSVLIAFALKWSLDATSDNPSDHVYTLDTTRSSSRGSSSTKKRRRRCPCKLEHWPLQGLTKLGVASLGLGASLHAAYPQGEFKFVGHILYATIYLFFALSGLVDVLVFYCPTVMPFGLEKFALSLAFLIEGLMFNLHRNHESFIEQHVHLLLVCAIYACALITLVEIVMPWSRIVRFGRALFSLLHGSWFIQAGFILFNPTSSSVTWSSSDDYNSALIWISLTFAWHCAGALVILLILMALSRKRTPILGVPPPMQMEQFEERERSIVSIPRCHFSSMSNYGDMNNMKA</sequence>
<comment type="subcellular location">
    <subcellularLocation>
        <location evidence="1">Membrane</location>
        <topology evidence="1">Multi-pass membrane protein</topology>
    </subcellularLocation>
</comment>
<feature type="chain" id="PRO_5012172104" evidence="7">
    <location>
        <begin position="26"/>
        <end position="299"/>
    </location>
</feature>
<evidence type="ECO:0000256" key="5">
    <source>
        <dbReference type="ARBA" id="ARBA00023136"/>
    </source>
</evidence>
<evidence type="ECO:0000256" key="2">
    <source>
        <dbReference type="ARBA" id="ARBA00006948"/>
    </source>
</evidence>
<evidence type="ECO:0000256" key="4">
    <source>
        <dbReference type="ARBA" id="ARBA00022989"/>
    </source>
</evidence>
<dbReference type="Pfam" id="PF04819">
    <property type="entry name" value="DUF716"/>
    <property type="match status" value="1"/>
</dbReference>
<dbReference type="PANTHER" id="PTHR16007">
    <property type="entry name" value="EPIDIDYMAL MEMBRANE PROTEIN E9-RELATED"/>
    <property type="match status" value="1"/>
</dbReference>
<evidence type="ECO:0000256" key="6">
    <source>
        <dbReference type="SAM" id="Phobius"/>
    </source>
</evidence>